<evidence type="ECO:0000259" key="2">
    <source>
        <dbReference type="PROSITE" id="PS50853"/>
    </source>
</evidence>
<proteinExistence type="predicted"/>
<name>A0A6J8BGG4_MYTCO</name>
<reference evidence="3 4" key="1">
    <citation type="submission" date="2020-06" db="EMBL/GenBank/DDBJ databases">
        <authorList>
            <person name="Li R."/>
            <person name="Bekaert M."/>
        </authorList>
    </citation>
    <scope>NUCLEOTIDE SEQUENCE [LARGE SCALE GENOMIC DNA]</scope>
    <source>
        <strain evidence="4">wild</strain>
    </source>
</reference>
<dbReference type="PROSITE" id="PS50853">
    <property type="entry name" value="FN3"/>
    <property type="match status" value="2"/>
</dbReference>
<keyword evidence="4" id="KW-1185">Reference proteome</keyword>
<gene>
    <name evidence="3" type="ORF">MCOR_18817</name>
</gene>
<evidence type="ECO:0000313" key="4">
    <source>
        <dbReference type="Proteomes" id="UP000507470"/>
    </source>
</evidence>
<protein>
    <recommendedName>
        <fullName evidence="2">Fibronectin type-III domain-containing protein</fullName>
    </recommendedName>
</protein>
<dbReference type="SUPFAM" id="SSF49265">
    <property type="entry name" value="Fibronectin type III"/>
    <property type="match status" value="1"/>
</dbReference>
<feature type="domain" description="Fibronectin type-III" evidence="2">
    <location>
        <begin position="25"/>
        <end position="117"/>
    </location>
</feature>
<sequence length="256" mass="28468">MKALYLEKVQSLSSKHEYEGSILFEPLPPKHLKAASDFDGIHITWSIPEYPVIDKIHHSILEVNREIINVAPDKTCSNISNVYPSTYYTIRMATSARSGSENKSDGNPSSGFQTKSEYTDELKCKTTEPLPPKHLKAASDFDGIHITWSISEYPVIDKIHHFILEVNREIINVAPDKTCSNISNVYPSTYYTIRMATSARSGSEIKSDGNPSSGFQTKSEYTDELKCKTTGMALINKNKVKPSIVFQNSLSTGGVV</sequence>
<evidence type="ECO:0000313" key="3">
    <source>
        <dbReference type="EMBL" id="CAC5383035.1"/>
    </source>
</evidence>
<dbReference type="InterPro" id="IPR036116">
    <property type="entry name" value="FN3_sf"/>
</dbReference>
<evidence type="ECO:0000256" key="1">
    <source>
        <dbReference type="SAM" id="MobiDB-lite"/>
    </source>
</evidence>
<dbReference type="AlphaFoldDB" id="A0A6J8BGG4"/>
<organism evidence="3 4">
    <name type="scientific">Mytilus coruscus</name>
    <name type="common">Sea mussel</name>
    <dbReference type="NCBI Taxonomy" id="42192"/>
    <lineage>
        <taxon>Eukaryota</taxon>
        <taxon>Metazoa</taxon>
        <taxon>Spiralia</taxon>
        <taxon>Lophotrochozoa</taxon>
        <taxon>Mollusca</taxon>
        <taxon>Bivalvia</taxon>
        <taxon>Autobranchia</taxon>
        <taxon>Pteriomorphia</taxon>
        <taxon>Mytilida</taxon>
        <taxon>Mytiloidea</taxon>
        <taxon>Mytilidae</taxon>
        <taxon>Mytilinae</taxon>
        <taxon>Mytilus</taxon>
    </lineage>
</organism>
<dbReference type="InterPro" id="IPR003961">
    <property type="entry name" value="FN3_dom"/>
</dbReference>
<feature type="region of interest" description="Disordered" evidence="1">
    <location>
        <begin position="97"/>
        <end position="117"/>
    </location>
</feature>
<dbReference type="EMBL" id="CACVKT020003320">
    <property type="protein sequence ID" value="CAC5383035.1"/>
    <property type="molecule type" value="Genomic_DNA"/>
</dbReference>
<dbReference type="Proteomes" id="UP000507470">
    <property type="component" value="Unassembled WGS sequence"/>
</dbReference>
<feature type="domain" description="Fibronectin type-III" evidence="2">
    <location>
        <begin position="128"/>
        <end position="220"/>
    </location>
</feature>
<feature type="compositionally biased region" description="Polar residues" evidence="1">
    <location>
        <begin position="97"/>
        <end position="116"/>
    </location>
</feature>
<accession>A0A6J8BGG4</accession>